<dbReference type="SUPFAM" id="SSF50998">
    <property type="entry name" value="Quinoprotein alcohol dehydrogenase-like"/>
    <property type="match status" value="1"/>
</dbReference>
<name>A0A8J3J2E5_9ACTN</name>
<evidence type="ECO:0008006" key="4">
    <source>
        <dbReference type="Google" id="ProtNLM"/>
    </source>
</evidence>
<organism evidence="2 3">
    <name type="scientific">Actinocatenispora rupis</name>
    <dbReference type="NCBI Taxonomy" id="519421"/>
    <lineage>
        <taxon>Bacteria</taxon>
        <taxon>Bacillati</taxon>
        <taxon>Actinomycetota</taxon>
        <taxon>Actinomycetes</taxon>
        <taxon>Micromonosporales</taxon>
        <taxon>Micromonosporaceae</taxon>
        <taxon>Actinocatenispora</taxon>
    </lineage>
</organism>
<proteinExistence type="predicted"/>
<evidence type="ECO:0000313" key="2">
    <source>
        <dbReference type="EMBL" id="GID10742.1"/>
    </source>
</evidence>
<dbReference type="EMBL" id="BOMB01000009">
    <property type="protein sequence ID" value="GID10742.1"/>
    <property type="molecule type" value="Genomic_DNA"/>
</dbReference>
<accession>A0A8J3J2E5</accession>
<gene>
    <name evidence="2" type="ORF">Aru02nite_16310</name>
</gene>
<dbReference type="InterPro" id="IPR011047">
    <property type="entry name" value="Quinoprotein_ADH-like_sf"/>
</dbReference>
<dbReference type="Gene3D" id="2.80.10.50">
    <property type="match status" value="1"/>
</dbReference>
<keyword evidence="3" id="KW-1185">Reference proteome</keyword>
<reference evidence="2" key="1">
    <citation type="submission" date="2021-01" db="EMBL/GenBank/DDBJ databases">
        <title>Whole genome shotgun sequence of Actinocatenispora rupis NBRC 107355.</title>
        <authorList>
            <person name="Komaki H."/>
            <person name="Tamura T."/>
        </authorList>
    </citation>
    <scope>NUCLEOTIDE SEQUENCE</scope>
    <source>
        <strain evidence="2">NBRC 107355</strain>
    </source>
</reference>
<sequence>MRRVLAVLLVLGLVLTPGPAPAADRATATPRSTSGTLVSDVPAGGTPNIHDGAVLAVRQLGDTVLAGGTFGTVSSAGSTATLDRPYLLAFDRRTGVVAAGFHPALDGKVDAIEPGPTGTVYVGGQFRTVDGLARKGIAQLRLSDGALVRTFAPPNLGGIVTTIATAHGHLLIGGTFHGGGRSGLASLDPTTGALDDYLTVPLAGHHNGGTGAVGTQAWALTPDAGTLVVIGNFRTAAGLTHDQIVRITLADNGSRVDGTFATSAFGATCNAGAFDSWVRDVAMSPDGRYFVVVATGGPGGTALCDSASRWETAAVGADVQPTWVDHSGGDTFLSTAVTDTAVYVGGHFRWLDNTAGRDSAGPGAVGRASIAALDPTNGLPYAWNPGRNPRGVGVSALRVTGDCLWVGSDTNWLGNVRYRRERIGCYPTGGAAPVATDAPTLPGTVYLAGTGGADSLAARGYDGNSGVGATTTVRTGGNWQHLRGGFVAGGRLYTVADDGTLTRRPFSAGIPGTPQVLDPYHDAYWDTVSTGSGQTYRGSPSPFLTELRTVTALTYRAGRLYYTLAGSGALYWRWFAPDSGTIGTDRFTIAGSYAGVRGMFTAGAAWYTVDAAGTLSRHAVVNGTPAPAGVQVSGPLLDGNDWRAAALFVGP</sequence>
<dbReference type="Proteomes" id="UP000612808">
    <property type="component" value="Unassembled WGS sequence"/>
</dbReference>
<comment type="caution">
    <text evidence="2">The sequence shown here is derived from an EMBL/GenBank/DDBJ whole genome shotgun (WGS) entry which is preliminary data.</text>
</comment>
<evidence type="ECO:0000313" key="3">
    <source>
        <dbReference type="Proteomes" id="UP000612808"/>
    </source>
</evidence>
<dbReference type="AlphaFoldDB" id="A0A8J3J2E5"/>
<dbReference type="RefSeq" id="WP_239076514.1">
    <property type="nucleotide sequence ID" value="NZ_BAAAZM010000003.1"/>
</dbReference>
<feature type="signal peptide" evidence="1">
    <location>
        <begin position="1"/>
        <end position="22"/>
    </location>
</feature>
<evidence type="ECO:0000256" key="1">
    <source>
        <dbReference type="SAM" id="SignalP"/>
    </source>
</evidence>
<protein>
    <recommendedName>
        <fullName evidence="4">Delta-60 repeat domain-containing protein</fullName>
    </recommendedName>
</protein>
<feature type="chain" id="PRO_5035269658" description="Delta-60 repeat domain-containing protein" evidence="1">
    <location>
        <begin position="23"/>
        <end position="651"/>
    </location>
</feature>
<keyword evidence="1" id="KW-0732">Signal</keyword>